<keyword evidence="6" id="KW-0328">Glycosyltransferase</keyword>
<keyword evidence="8" id="KW-0119">Carbohydrate metabolism</keyword>
<dbReference type="AlphaFoldDB" id="A0A3L6EPF6"/>
<dbReference type="PANTHER" id="PTHR32518:SF3">
    <property type="entry name" value="4-ALPHA-GLUCANOTRANSFERASE"/>
    <property type="match status" value="1"/>
</dbReference>
<evidence type="ECO:0000256" key="8">
    <source>
        <dbReference type="ARBA" id="ARBA00023277"/>
    </source>
</evidence>
<protein>
    <recommendedName>
        <fullName evidence="4">4-alpha-glucanotransferase</fullName>
        <ecNumber evidence="4">2.4.1.25</ecNumber>
    </recommendedName>
    <alternativeName>
        <fullName evidence="9">Amylomaltase</fullName>
    </alternativeName>
    <alternativeName>
        <fullName evidence="10">Disproportionating enzyme</fullName>
    </alternativeName>
</protein>
<dbReference type="Proteomes" id="UP000251960">
    <property type="component" value="Chromosome 5"/>
</dbReference>
<evidence type="ECO:0000256" key="2">
    <source>
        <dbReference type="ARBA" id="ARBA00004496"/>
    </source>
</evidence>
<sequence>MNPRYARSQQPPPPSPCVSVMKTNRSARLQARFALRTSSLDASATVTMTVNGSAGAAVERKEKEEDKDNEGLPDAPWRGAGVAVPMFSIRSDEDLGVGEFLDLKLLVDWAVNLGFHLVQLLPINDTSVHGMRWDSYPYSSLSVFALHPLYLRVQALSDAIPVLSQWDRFSQFSKDKLDKLISEGTLHHDVIRFHYYVQYHLYIQLSEAATYARKKNVILKGDLPIDVDRNSVDTWVYPTLFRMNTTTGAPLDYFDKNEQNWGFPTYNWEEMSKDNYGWWRARLTQGGAVSLKEATVPTPRLISSQELEFFRPHIEIKRDRQTSEVFEVLDAEGPYRSTREQLFSIGQMLLRIRKGPLKGYLCRVVRIFRNDVTVKLDSLLKIVTVQADLLSVPANRGPKYGITSSLPY</sequence>
<organism evidence="12">
    <name type="scientific">Zea mays</name>
    <name type="common">Maize</name>
    <dbReference type="NCBI Taxonomy" id="4577"/>
    <lineage>
        <taxon>Eukaryota</taxon>
        <taxon>Viridiplantae</taxon>
        <taxon>Streptophyta</taxon>
        <taxon>Embryophyta</taxon>
        <taxon>Tracheophyta</taxon>
        <taxon>Spermatophyta</taxon>
        <taxon>Magnoliopsida</taxon>
        <taxon>Liliopsida</taxon>
        <taxon>Poales</taxon>
        <taxon>Poaceae</taxon>
        <taxon>PACMAD clade</taxon>
        <taxon>Panicoideae</taxon>
        <taxon>Andropogonodae</taxon>
        <taxon>Andropogoneae</taxon>
        <taxon>Tripsacinae</taxon>
        <taxon>Zea</taxon>
    </lineage>
</organism>
<feature type="compositionally biased region" description="Basic and acidic residues" evidence="11">
    <location>
        <begin position="58"/>
        <end position="70"/>
    </location>
</feature>
<feature type="region of interest" description="Disordered" evidence="11">
    <location>
        <begin position="53"/>
        <end position="75"/>
    </location>
</feature>
<dbReference type="EC" id="2.4.1.25" evidence="4"/>
<evidence type="ECO:0000256" key="5">
    <source>
        <dbReference type="ARBA" id="ARBA00022490"/>
    </source>
</evidence>
<evidence type="ECO:0000256" key="9">
    <source>
        <dbReference type="ARBA" id="ARBA00031423"/>
    </source>
</evidence>
<proteinExistence type="inferred from homology"/>
<dbReference type="Pfam" id="PF02446">
    <property type="entry name" value="Glyco_hydro_77"/>
    <property type="match status" value="2"/>
</dbReference>
<evidence type="ECO:0000256" key="7">
    <source>
        <dbReference type="ARBA" id="ARBA00022679"/>
    </source>
</evidence>
<name>A0A3L6EPF6_MAIZE</name>
<dbReference type="InterPro" id="IPR017853">
    <property type="entry name" value="GH"/>
</dbReference>
<dbReference type="PANTHER" id="PTHR32518">
    <property type="match status" value="1"/>
</dbReference>
<dbReference type="GO" id="GO:0004134">
    <property type="term" value="F:4-alpha-glucanotransferase activity"/>
    <property type="evidence" value="ECO:0007669"/>
    <property type="project" value="UniProtKB-EC"/>
</dbReference>
<evidence type="ECO:0000256" key="6">
    <source>
        <dbReference type="ARBA" id="ARBA00022676"/>
    </source>
</evidence>
<keyword evidence="7 12" id="KW-0808">Transferase</keyword>
<dbReference type="InterPro" id="IPR003385">
    <property type="entry name" value="Glyco_hydro_77"/>
</dbReference>
<comment type="catalytic activity">
    <reaction evidence="1">
        <text>Transfers a segment of a (1-&gt;4)-alpha-D-glucan to a new position in an acceptor, which may be glucose or a (1-&gt;4)-alpha-D-glucan.</text>
        <dbReference type="EC" id="2.4.1.25"/>
    </reaction>
</comment>
<gene>
    <name evidence="12" type="primary">DPE2_0</name>
    <name evidence="12" type="ORF">Zm00014a_037764</name>
</gene>
<keyword evidence="5" id="KW-0963">Cytoplasm</keyword>
<reference evidence="12" key="1">
    <citation type="journal article" date="2018" name="Nat. Genet.">
        <title>Extensive intraspecific gene order and gene structural variations between Mo17 and other maize genomes.</title>
        <authorList>
            <person name="Sun S."/>
            <person name="Zhou Y."/>
            <person name="Chen J."/>
            <person name="Shi J."/>
            <person name="Zhao H."/>
            <person name="Zhao H."/>
            <person name="Song W."/>
            <person name="Zhang M."/>
            <person name="Cui Y."/>
            <person name="Dong X."/>
            <person name="Liu H."/>
            <person name="Ma X."/>
            <person name="Jiao Y."/>
            <person name="Wang B."/>
            <person name="Wei X."/>
            <person name="Stein J.C."/>
            <person name="Glaubitz J.C."/>
            <person name="Lu F."/>
            <person name="Yu G."/>
            <person name="Liang C."/>
            <person name="Fengler K."/>
            <person name="Li B."/>
            <person name="Rafalski A."/>
            <person name="Schnable P.S."/>
            <person name="Ware D.H."/>
            <person name="Buckler E.S."/>
            <person name="Lai J."/>
        </authorList>
    </citation>
    <scope>NUCLEOTIDE SEQUENCE [LARGE SCALE GENOMIC DNA]</scope>
    <source>
        <tissue evidence="12">Seedling</tissue>
    </source>
</reference>
<evidence type="ECO:0000256" key="1">
    <source>
        <dbReference type="ARBA" id="ARBA00000439"/>
    </source>
</evidence>
<feature type="region of interest" description="Disordered" evidence="11">
    <location>
        <begin position="1"/>
        <end position="20"/>
    </location>
</feature>
<accession>A0A3L6EPF6</accession>
<dbReference type="FunFam" id="2.30.30.30:FF:000053">
    <property type="entry name" value="Protein RNA-directed DNA methylation 3"/>
    <property type="match status" value="1"/>
</dbReference>
<comment type="subcellular location">
    <subcellularLocation>
        <location evidence="2">Cytoplasm</location>
    </subcellularLocation>
</comment>
<dbReference type="Gene3D" id="2.30.30.30">
    <property type="match status" value="1"/>
</dbReference>
<comment type="caution">
    <text evidence="12">The sequence shown here is derived from an EMBL/GenBank/DDBJ whole genome shotgun (WGS) entry which is preliminary data.</text>
</comment>
<dbReference type="InterPro" id="IPR014722">
    <property type="entry name" value="Rib_uL2_dom2"/>
</dbReference>
<comment type="similarity">
    <text evidence="3">Belongs to the disproportionating enzyme family.</text>
</comment>
<dbReference type="EMBL" id="NCVQ01000006">
    <property type="protein sequence ID" value="PWZ22745.1"/>
    <property type="molecule type" value="Genomic_DNA"/>
</dbReference>
<evidence type="ECO:0000256" key="10">
    <source>
        <dbReference type="ARBA" id="ARBA00031501"/>
    </source>
</evidence>
<evidence type="ECO:0000256" key="11">
    <source>
        <dbReference type="SAM" id="MobiDB-lite"/>
    </source>
</evidence>
<dbReference type="GO" id="GO:0005737">
    <property type="term" value="C:cytoplasm"/>
    <property type="evidence" value="ECO:0007669"/>
    <property type="project" value="UniProtKB-SubCell"/>
</dbReference>
<dbReference type="Gene3D" id="3.20.20.80">
    <property type="entry name" value="Glycosidases"/>
    <property type="match status" value="2"/>
</dbReference>
<evidence type="ECO:0000256" key="3">
    <source>
        <dbReference type="ARBA" id="ARBA00005684"/>
    </source>
</evidence>
<evidence type="ECO:0000256" key="4">
    <source>
        <dbReference type="ARBA" id="ARBA00012560"/>
    </source>
</evidence>
<dbReference type="SUPFAM" id="SSF51445">
    <property type="entry name" value="(Trans)glycosidases"/>
    <property type="match status" value="1"/>
</dbReference>
<dbReference type="GO" id="GO:0005975">
    <property type="term" value="P:carbohydrate metabolic process"/>
    <property type="evidence" value="ECO:0007669"/>
    <property type="project" value="InterPro"/>
</dbReference>
<evidence type="ECO:0000313" key="12">
    <source>
        <dbReference type="EMBL" id="PWZ22745.1"/>
    </source>
</evidence>